<sequence>MKTYSKRPSLFNFTCKRSLLSLAILGAVIGAQQAEAGAFAVPTYGTPGWGRAFAGGSVWKNDPSAAFNNPAAMAFIERPIGQVSAIYADIDMKFKGQAYDYQGNPRVEYDDVNDVNGPNARALGDGGNGGFSKWLPTQFLVIPVGDRFAFGLAQVVPMGMRSTWDKNFVGKDFALDTKIETAALAGSLSFKIDDQWAVGGGVVIQRTQGFVGQNVDLLAAAGAAPNSPLNGVPAGASKATMRVKVDNISPGWFASVAWKPTARDTLGLAYHAKIKNELDGDYNWHFNDATGMAPFDSIGLMNPDALALVYPGLVLNPNGDHAESRMDIPAMATLDWVHDFNDSFSLGASVTWTEWSSFESLKLTSHGNLIVDIPYNYKDTWMYSVGGDYRFNDQLTLRAGVALDQTPTRNSTRDARIPDGDRTFVSLGGSYRFASDPNLSVDVAYSRQFVDEGRLRTQNQDRLGGGRIDGKVESKGQIFSVSATYMF</sequence>
<dbReference type="PANTHER" id="PTHR35093">
    <property type="entry name" value="OUTER MEMBRANE PROTEIN NMB0088-RELATED"/>
    <property type="match status" value="1"/>
</dbReference>
<evidence type="ECO:0008006" key="13">
    <source>
        <dbReference type="Google" id="ProtNLM"/>
    </source>
</evidence>
<dbReference type="Proteomes" id="UP000509383">
    <property type="component" value="Chromosome"/>
</dbReference>
<evidence type="ECO:0000256" key="3">
    <source>
        <dbReference type="ARBA" id="ARBA00022452"/>
    </source>
</evidence>
<protein>
    <recommendedName>
        <fullName evidence="13">Long-chain fatty acid transport protein</fullName>
    </recommendedName>
</protein>
<keyword evidence="4" id="KW-0812">Transmembrane</keyword>
<keyword evidence="7" id="KW-0998">Cell outer membrane</keyword>
<evidence type="ECO:0000256" key="4">
    <source>
        <dbReference type="ARBA" id="ARBA00022692"/>
    </source>
</evidence>
<dbReference type="Proteomes" id="UP001054892">
    <property type="component" value="Unassembled WGS sequence"/>
</dbReference>
<name>A0A6J4E7N4_9PSED</name>
<accession>A0A6J4E7N4</accession>
<evidence type="ECO:0000256" key="2">
    <source>
        <dbReference type="ARBA" id="ARBA00008163"/>
    </source>
</evidence>
<dbReference type="EMBL" id="AP023189">
    <property type="protein sequence ID" value="BCG24511.1"/>
    <property type="molecule type" value="Genomic_DNA"/>
</dbReference>
<keyword evidence="12" id="KW-1185">Reference proteome</keyword>
<evidence type="ECO:0000313" key="10">
    <source>
        <dbReference type="EMBL" id="GJN52131.1"/>
    </source>
</evidence>
<evidence type="ECO:0000313" key="9">
    <source>
        <dbReference type="EMBL" id="BCG24511.1"/>
    </source>
</evidence>
<dbReference type="InterPro" id="IPR005017">
    <property type="entry name" value="OMPP1/FadL/TodX"/>
</dbReference>
<dbReference type="Gene3D" id="2.40.160.60">
    <property type="entry name" value="Outer membrane protein transport protein (OMPP1/FadL/TodX)"/>
    <property type="match status" value="1"/>
</dbReference>
<comment type="similarity">
    <text evidence="2">Belongs to the OmpP1/FadL family.</text>
</comment>
<evidence type="ECO:0000256" key="1">
    <source>
        <dbReference type="ARBA" id="ARBA00004571"/>
    </source>
</evidence>
<organism evidence="9 11">
    <name type="scientific">Pseudomonas tohonis</name>
    <dbReference type="NCBI Taxonomy" id="2725477"/>
    <lineage>
        <taxon>Bacteria</taxon>
        <taxon>Pseudomonadati</taxon>
        <taxon>Pseudomonadota</taxon>
        <taxon>Gammaproteobacteria</taxon>
        <taxon>Pseudomonadales</taxon>
        <taxon>Pseudomonadaceae</taxon>
        <taxon>Pseudomonas</taxon>
    </lineage>
</organism>
<comment type="subcellular location">
    <subcellularLocation>
        <location evidence="1">Cell outer membrane</location>
        <topology evidence="1">Multi-pass membrane protein</topology>
    </subcellularLocation>
</comment>
<proteinExistence type="inferred from homology"/>
<dbReference type="EMBL" id="BQKM01000003">
    <property type="protein sequence ID" value="GJN52131.1"/>
    <property type="molecule type" value="Genomic_DNA"/>
</dbReference>
<keyword evidence="5 8" id="KW-0732">Signal</keyword>
<keyword evidence="3" id="KW-1134">Transmembrane beta strand</keyword>
<dbReference type="SUPFAM" id="SSF56935">
    <property type="entry name" value="Porins"/>
    <property type="match status" value="1"/>
</dbReference>
<dbReference type="RefSeq" id="WP_173174155.1">
    <property type="nucleotide sequence ID" value="NZ_AP023189.1"/>
</dbReference>
<evidence type="ECO:0000313" key="12">
    <source>
        <dbReference type="Proteomes" id="UP001054892"/>
    </source>
</evidence>
<dbReference type="GO" id="GO:0009279">
    <property type="term" value="C:cell outer membrane"/>
    <property type="evidence" value="ECO:0007669"/>
    <property type="project" value="UniProtKB-SubCell"/>
</dbReference>
<evidence type="ECO:0000256" key="6">
    <source>
        <dbReference type="ARBA" id="ARBA00023136"/>
    </source>
</evidence>
<dbReference type="Pfam" id="PF03349">
    <property type="entry name" value="Toluene_X"/>
    <property type="match status" value="1"/>
</dbReference>
<evidence type="ECO:0000313" key="11">
    <source>
        <dbReference type="Proteomes" id="UP000509383"/>
    </source>
</evidence>
<keyword evidence="6" id="KW-0472">Membrane</keyword>
<feature type="chain" id="PRO_5026763176" description="Long-chain fatty acid transport protein" evidence="8">
    <location>
        <begin position="37"/>
        <end position="487"/>
    </location>
</feature>
<feature type="signal peptide" evidence="8">
    <location>
        <begin position="1"/>
        <end position="36"/>
    </location>
</feature>
<dbReference type="AlphaFoldDB" id="A0A6J4E7N4"/>
<gene>
    <name evidence="9" type="ORF">TUM18999_27020</name>
    <name evidence="10" type="ORF">TUM20286_18830</name>
</gene>
<reference evidence="9 11" key="1">
    <citation type="submission" date="2020-05" db="EMBL/GenBank/DDBJ databases">
        <title>Characterization of novel class B3 metallo-beta-lactamase from novel Pseudomonas species.</title>
        <authorList>
            <person name="Yamada K."/>
            <person name="Aoki K."/>
            <person name="Ishii Y."/>
        </authorList>
    </citation>
    <scope>NUCLEOTIDE SEQUENCE [LARGE SCALE GENOMIC DNA]</scope>
    <source>
        <strain evidence="9 11">TUM18999</strain>
        <strain evidence="10 12">TUM20286</strain>
    </source>
</reference>
<evidence type="ECO:0000256" key="5">
    <source>
        <dbReference type="ARBA" id="ARBA00022729"/>
    </source>
</evidence>
<dbReference type="KEGG" id="ptw:TUM18999_27020"/>
<dbReference type="PANTHER" id="PTHR35093:SF3">
    <property type="entry name" value="LONG-CHAIN FATTY ACID TRANSPORT PROTEIN"/>
    <property type="match status" value="1"/>
</dbReference>
<dbReference type="GO" id="GO:0015483">
    <property type="term" value="F:long-chain fatty acid transporting porin activity"/>
    <property type="evidence" value="ECO:0007669"/>
    <property type="project" value="TreeGrafter"/>
</dbReference>
<evidence type="ECO:0000256" key="8">
    <source>
        <dbReference type="SAM" id="SignalP"/>
    </source>
</evidence>
<evidence type="ECO:0000256" key="7">
    <source>
        <dbReference type="ARBA" id="ARBA00023237"/>
    </source>
</evidence>